<dbReference type="GO" id="GO:0006508">
    <property type="term" value="P:proteolysis"/>
    <property type="evidence" value="ECO:0007669"/>
    <property type="project" value="InterPro"/>
</dbReference>
<comment type="caution">
    <text evidence="3">The sequence shown here is derived from an EMBL/GenBank/DDBJ whole genome shotgun (WGS) entry which is preliminary data.</text>
</comment>
<evidence type="ECO:0000256" key="1">
    <source>
        <dbReference type="SAM" id="MobiDB-lite"/>
    </source>
</evidence>
<evidence type="ECO:0000313" key="3">
    <source>
        <dbReference type="EMBL" id="PZQ56254.1"/>
    </source>
</evidence>
<dbReference type="Pfam" id="PF01726">
    <property type="entry name" value="LexA_DNA_bind"/>
    <property type="match status" value="1"/>
</dbReference>
<dbReference type="SUPFAM" id="SSF46785">
    <property type="entry name" value="Winged helix' DNA-binding domain"/>
    <property type="match status" value="1"/>
</dbReference>
<feature type="compositionally biased region" description="Basic and acidic residues" evidence="1">
    <location>
        <begin position="100"/>
        <end position="121"/>
    </location>
</feature>
<proteinExistence type="predicted"/>
<dbReference type="InterPro" id="IPR036390">
    <property type="entry name" value="WH_DNA-bd_sf"/>
</dbReference>
<dbReference type="Proteomes" id="UP000249082">
    <property type="component" value="Unassembled WGS sequence"/>
</dbReference>
<accession>A0A2W5NTF4</accession>
<name>A0A2W5NTF4_9SPHN</name>
<dbReference type="EMBL" id="QFPX01000004">
    <property type="protein sequence ID" value="PZQ56254.1"/>
    <property type="molecule type" value="Genomic_DNA"/>
</dbReference>
<dbReference type="InterPro" id="IPR006199">
    <property type="entry name" value="LexA_DNA-bd_dom"/>
</dbReference>
<dbReference type="InterPro" id="IPR036388">
    <property type="entry name" value="WH-like_DNA-bd_sf"/>
</dbReference>
<protein>
    <recommendedName>
        <fullName evidence="2">LexA repressor DNA-binding domain-containing protein</fullName>
    </recommendedName>
</protein>
<organism evidence="3 4">
    <name type="scientific">Novosphingobium pentaromativorans</name>
    <dbReference type="NCBI Taxonomy" id="205844"/>
    <lineage>
        <taxon>Bacteria</taxon>
        <taxon>Pseudomonadati</taxon>
        <taxon>Pseudomonadota</taxon>
        <taxon>Alphaproteobacteria</taxon>
        <taxon>Sphingomonadales</taxon>
        <taxon>Sphingomonadaceae</taxon>
        <taxon>Novosphingobium</taxon>
    </lineage>
</organism>
<evidence type="ECO:0000259" key="2">
    <source>
        <dbReference type="Pfam" id="PF01726"/>
    </source>
</evidence>
<gene>
    <name evidence="3" type="ORF">DI555_06470</name>
</gene>
<dbReference type="Gene3D" id="1.10.10.10">
    <property type="entry name" value="Winged helix-like DNA-binding domain superfamily/Winged helix DNA-binding domain"/>
    <property type="match status" value="1"/>
</dbReference>
<dbReference type="AlphaFoldDB" id="A0A2W5NTF4"/>
<sequence>MTSRRLLVLGFVRDYILRYGGSPSYGEIANGVGISPTRARQLVQALVKSGQLLRTPGPRGLSLPALRDEAVRQLRELGWQVFAPCADSALPTSPMLDYLPDEHSETAGQWEQRRADARGNG</sequence>
<feature type="region of interest" description="Disordered" evidence="1">
    <location>
        <begin position="96"/>
        <end position="121"/>
    </location>
</feature>
<feature type="domain" description="LexA repressor DNA-binding" evidence="2">
    <location>
        <begin position="2"/>
        <end position="57"/>
    </location>
</feature>
<reference evidence="3 4" key="1">
    <citation type="submission" date="2017-08" db="EMBL/GenBank/DDBJ databases">
        <title>Infants hospitalized years apart are colonized by the same room-sourced microbial strains.</title>
        <authorList>
            <person name="Brooks B."/>
            <person name="Olm M.R."/>
            <person name="Firek B.A."/>
            <person name="Baker R."/>
            <person name="Thomas B.C."/>
            <person name="Morowitz M.J."/>
            <person name="Banfield J.F."/>
        </authorList>
    </citation>
    <scope>NUCLEOTIDE SEQUENCE [LARGE SCALE GENOMIC DNA]</scope>
    <source>
        <strain evidence="3">S2_005_002_R2_33</strain>
    </source>
</reference>
<dbReference type="GO" id="GO:0004252">
    <property type="term" value="F:serine-type endopeptidase activity"/>
    <property type="evidence" value="ECO:0007669"/>
    <property type="project" value="InterPro"/>
</dbReference>
<evidence type="ECO:0000313" key="4">
    <source>
        <dbReference type="Proteomes" id="UP000249082"/>
    </source>
</evidence>